<dbReference type="GO" id="GO:0008380">
    <property type="term" value="P:RNA splicing"/>
    <property type="evidence" value="ECO:0007669"/>
    <property type="project" value="UniProtKB-KW"/>
</dbReference>
<evidence type="ECO:0000256" key="5">
    <source>
        <dbReference type="ARBA" id="ARBA00022664"/>
    </source>
</evidence>
<dbReference type="EMBL" id="GL833123">
    <property type="protein sequence ID" value="EGB10656.1"/>
    <property type="molecule type" value="Genomic_DNA"/>
</dbReference>
<evidence type="ECO:0000313" key="9">
    <source>
        <dbReference type="EMBL" id="EGB10656.1"/>
    </source>
</evidence>
<reference evidence="9 10" key="1">
    <citation type="journal article" date="2011" name="Proc. Natl. Acad. Sci. U.S.A.">
        <title>Niche of harmful alga Aureococcus anophagefferens revealed through ecogenomics.</title>
        <authorList>
            <person name="Gobler C.J."/>
            <person name="Berry D.L."/>
            <person name="Dyhrman S.T."/>
            <person name="Wilhelm S.W."/>
            <person name="Salamov A."/>
            <person name="Lobanov A.V."/>
            <person name="Zhang Y."/>
            <person name="Collier J.L."/>
            <person name="Wurch L.L."/>
            <person name="Kustka A.B."/>
            <person name="Dill B.D."/>
            <person name="Shah M."/>
            <person name="VerBerkmoes N.C."/>
            <person name="Kuo A."/>
            <person name="Terry A."/>
            <person name="Pangilinan J."/>
            <person name="Lindquist E.A."/>
            <person name="Lucas S."/>
            <person name="Paulsen I.T."/>
            <person name="Hattenrath-Lehmann T.K."/>
            <person name="Talmage S.C."/>
            <person name="Walker E.A."/>
            <person name="Koch F."/>
            <person name="Burson A.M."/>
            <person name="Marcoval M.A."/>
            <person name="Tang Y.Z."/>
            <person name="Lecleir G.R."/>
            <person name="Coyne K.J."/>
            <person name="Berg G.M."/>
            <person name="Bertrand E.M."/>
            <person name="Saito M.A."/>
            <person name="Gladyshev V.N."/>
            <person name="Grigoriev I.V."/>
        </authorList>
    </citation>
    <scope>NUCLEOTIDE SEQUENCE [LARGE SCALE GENOMIC DNA]</scope>
    <source>
        <strain evidence="10">CCMP 1984</strain>
    </source>
</reference>
<proteinExistence type="inferred from homology"/>
<comment type="similarity">
    <text evidence="2">Belongs to the CRIPT family.</text>
</comment>
<dbReference type="AlphaFoldDB" id="F0Y286"/>
<evidence type="ECO:0000256" key="8">
    <source>
        <dbReference type="ARBA" id="ARBA00032518"/>
    </source>
</evidence>
<evidence type="ECO:0000256" key="2">
    <source>
        <dbReference type="ARBA" id="ARBA00009021"/>
    </source>
</evidence>
<dbReference type="GO" id="GO:0005737">
    <property type="term" value="C:cytoplasm"/>
    <property type="evidence" value="ECO:0007669"/>
    <property type="project" value="UniProtKB-SubCell"/>
</dbReference>
<dbReference type="RefSeq" id="XP_009034181.1">
    <property type="nucleotide sequence ID" value="XM_009035933.1"/>
</dbReference>
<keyword evidence="7" id="KW-0508">mRNA splicing</keyword>
<keyword evidence="6" id="KW-0747">Spliceosome</keyword>
<evidence type="ECO:0000256" key="3">
    <source>
        <dbReference type="ARBA" id="ARBA00018615"/>
    </source>
</evidence>
<feature type="non-terminal residue" evidence="9">
    <location>
        <position position="94"/>
    </location>
</feature>
<dbReference type="InterPro" id="IPR019367">
    <property type="entry name" value="PDZ-binding_CRIPT"/>
</dbReference>
<comment type="subcellular location">
    <subcellularLocation>
        <location evidence="1">Cytoplasm</location>
    </subcellularLocation>
</comment>
<gene>
    <name evidence="9" type="ORF">AURANDRAFT_9132</name>
</gene>
<evidence type="ECO:0000256" key="6">
    <source>
        <dbReference type="ARBA" id="ARBA00022728"/>
    </source>
</evidence>
<dbReference type="GeneID" id="20229340"/>
<dbReference type="PANTHER" id="PTHR11805:SF1">
    <property type="entry name" value="CYSTEINE-RICH PDZ-BINDING PROTEIN"/>
    <property type="match status" value="1"/>
</dbReference>
<dbReference type="GO" id="GO:0005681">
    <property type="term" value="C:spliceosomal complex"/>
    <property type="evidence" value="ECO:0007669"/>
    <property type="project" value="UniProtKB-KW"/>
</dbReference>
<dbReference type="eggNOG" id="KOG3476">
    <property type="taxonomic scope" value="Eukaryota"/>
</dbReference>
<keyword evidence="5" id="KW-0507">mRNA processing</keyword>
<evidence type="ECO:0000256" key="7">
    <source>
        <dbReference type="ARBA" id="ARBA00023187"/>
    </source>
</evidence>
<dbReference type="OrthoDB" id="147332at2759"/>
<dbReference type="KEGG" id="aaf:AURANDRAFT_9132"/>
<organism evidence="10">
    <name type="scientific">Aureococcus anophagefferens</name>
    <name type="common">Harmful bloom alga</name>
    <dbReference type="NCBI Taxonomy" id="44056"/>
    <lineage>
        <taxon>Eukaryota</taxon>
        <taxon>Sar</taxon>
        <taxon>Stramenopiles</taxon>
        <taxon>Ochrophyta</taxon>
        <taxon>Pelagophyceae</taxon>
        <taxon>Pelagomonadales</taxon>
        <taxon>Pelagomonadaceae</taxon>
        <taxon>Aureococcus</taxon>
    </lineage>
</organism>
<dbReference type="OMA" id="MPCDKCE"/>
<dbReference type="GO" id="GO:0008017">
    <property type="term" value="F:microtubule binding"/>
    <property type="evidence" value="ECO:0007669"/>
    <property type="project" value="TreeGrafter"/>
</dbReference>
<keyword evidence="4" id="KW-0963">Cytoplasm</keyword>
<dbReference type="Pfam" id="PF10235">
    <property type="entry name" value="Cript"/>
    <property type="match status" value="1"/>
</dbReference>
<evidence type="ECO:0000256" key="4">
    <source>
        <dbReference type="ARBA" id="ARBA00022490"/>
    </source>
</evidence>
<dbReference type="GO" id="GO:0006397">
    <property type="term" value="P:mRNA processing"/>
    <property type="evidence" value="ECO:0007669"/>
    <property type="project" value="UniProtKB-KW"/>
</dbReference>
<protein>
    <recommendedName>
        <fullName evidence="3">Cysteine-rich PDZ-binding protein</fullName>
    </recommendedName>
    <alternativeName>
        <fullName evidence="8">Cysteine-rich interactor of PDZ three</fullName>
    </alternativeName>
</protein>
<dbReference type="Proteomes" id="UP000002729">
    <property type="component" value="Unassembled WGS sequence"/>
</dbReference>
<name>F0Y286_AURAN</name>
<accession>F0Y286</accession>
<keyword evidence="10" id="KW-1185">Reference proteome</keyword>
<dbReference type="GO" id="GO:0031122">
    <property type="term" value="P:cytoplasmic microtubule organization"/>
    <property type="evidence" value="ECO:0007669"/>
    <property type="project" value="TreeGrafter"/>
</dbReference>
<dbReference type="InParanoid" id="F0Y286"/>
<evidence type="ECO:0000256" key="1">
    <source>
        <dbReference type="ARBA" id="ARBA00004496"/>
    </source>
</evidence>
<sequence>MVCQDCEKKLSKVIVPDKWKDGARNVTGGDDGGRATTYRNSLLQVRGRTQRFTAGVRGCKICKSKVAQDAHYCQECAHHHGICARCGKKVDDLR</sequence>
<dbReference type="PANTHER" id="PTHR11805">
    <property type="entry name" value="CYSTEINE-RICH PDZ-BINDING PROTEIN"/>
    <property type="match status" value="1"/>
</dbReference>
<evidence type="ECO:0000313" key="10">
    <source>
        <dbReference type="Proteomes" id="UP000002729"/>
    </source>
</evidence>